<keyword evidence="8" id="KW-0963">Cytoplasm</keyword>
<dbReference type="RefSeq" id="WP_015279655.1">
    <property type="nucleotide sequence ID" value="NC_019940.1"/>
</dbReference>
<dbReference type="HOGENOM" id="CLU_106710_0_1_6"/>
<dbReference type="PANTHER" id="PTHR46986:SF1">
    <property type="entry name" value="ENDORIBONUCLEASE YBEY, CHLOROPLASTIC"/>
    <property type="match status" value="1"/>
</dbReference>
<evidence type="ECO:0000256" key="6">
    <source>
        <dbReference type="ARBA" id="ARBA00022801"/>
    </source>
</evidence>
<keyword evidence="5 8" id="KW-0255">Endonuclease</keyword>
<dbReference type="GO" id="GO:0008270">
    <property type="term" value="F:zinc ion binding"/>
    <property type="evidence" value="ECO:0007669"/>
    <property type="project" value="UniProtKB-UniRule"/>
</dbReference>
<protein>
    <recommendedName>
        <fullName evidence="8">Endoribonuclease YbeY</fullName>
        <ecNumber evidence="8">3.1.-.-</ecNumber>
    </recommendedName>
</protein>
<evidence type="ECO:0000256" key="1">
    <source>
        <dbReference type="ARBA" id="ARBA00010875"/>
    </source>
</evidence>
<dbReference type="EMBL" id="CP003051">
    <property type="protein sequence ID" value="AGA89508.1"/>
    <property type="molecule type" value="Genomic_DNA"/>
</dbReference>
<dbReference type="InterPro" id="IPR002036">
    <property type="entry name" value="YbeY"/>
</dbReference>
<evidence type="ECO:0000256" key="7">
    <source>
        <dbReference type="ARBA" id="ARBA00022833"/>
    </source>
</evidence>
<dbReference type="HAMAP" id="MF_00009">
    <property type="entry name" value="Endoribonucl_YbeY"/>
    <property type="match status" value="1"/>
</dbReference>
<evidence type="ECO:0000256" key="2">
    <source>
        <dbReference type="ARBA" id="ARBA00022517"/>
    </source>
</evidence>
<evidence type="ECO:0000256" key="4">
    <source>
        <dbReference type="ARBA" id="ARBA00022723"/>
    </source>
</evidence>
<dbReference type="OrthoDB" id="9807740at2"/>
<accession>L0GRZ2</accession>
<sequence>MNLRLDLQCATAAQGLPTAADCAAWITAALAGRRARAEVTVRLVDLAEGTELNRDYRGKDGPTNILSFQFEAPPGLTAETDLLGDLVICAPLVAREAAEQGKAPAAHWAHLLIHGTLHLIGYDHADEAAAAEMEGLETVILRGLGFDDPYNEINSTNDKRSI</sequence>
<feature type="binding site" evidence="8">
    <location>
        <position position="124"/>
    </location>
    <ligand>
        <name>Zn(2+)</name>
        <dbReference type="ChEBI" id="CHEBI:29105"/>
        <note>catalytic</note>
    </ligand>
</feature>
<evidence type="ECO:0000313" key="10">
    <source>
        <dbReference type="Proteomes" id="UP000010816"/>
    </source>
</evidence>
<keyword evidence="10" id="KW-1185">Reference proteome</keyword>
<dbReference type="eggNOG" id="COG0319">
    <property type="taxonomic scope" value="Bacteria"/>
</dbReference>
<dbReference type="STRING" id="765912.Thimo_0668"/>
<dbReference type="GO" id="GO:0004222">
    <property type="term" value="F:metalloendopeptidase activity"/>
    <property type="evidence" value="ECO:0007669"/>
    <property type="project" value="InterPro"/>
</dbReference>
<feature type="binding site" evidence="8">
    <location>
        <position position="114"/>
    </location>
    <ligand>
        <name>Zn(2+)</name>
        <dbReference type="ChEBI" id="CHEBI:29105"/>
        <note>catalytic</note>
    </ligand>
</feature>
<comment type="cofactor">
    <cofactor evidence="8">
        <name>Zn(2+)</name>
        <dbReference type="ChEBI" id="CHEBI:29105"/>
    </cofactor>
    <text evidence="8">Binds 1 zinc ion.</text>
</comment>
<evidence type="ECO:0000313" key="9">
    <source>
        <dbReference type="EMBL" id="AGA89508.1"/>
    </source>
</evidence>
<dbReference type="KEGG" id="tmb:Thimo_0668"/>
<evidence type="ECO:0000256" key="8">
    <source>
        <dbReference type="HAMAP-Rule" id="MF_00009"/>
    </source>
</evidence>
<dbReference type="InterPro" id="IPR020549">
    <property type="entry name" value="YbeY_CS"/>
</dbReference>
<dbReference type="AlphaFoldDB" id="L0GRZ2"/>
<dbReference type="Proteomes" id="UP000010816">
    <property type="component" value="Chromosome"/>
</dbReference>
<comment type="function">
    <text evidence="8">Single strand-specific metallo-endoribonuclease involved in late-stage 70S ribosome quality control and in maturation of the 3' terminus of the 16S rRNA.</text>
</comment>
<name>L0GRZ2_9GAMM</name>
<keyword evidence="7 8" id="KW-0862">Zinc</keyword>
<organism evidence="9 10">
    <name type="scientific">Thioflavicoccus mobilis 8321</name>
    <dbReference type="NCBI Taxonomy" id="765912"/>
    <lineage>
        <taxon>Bacteria</taxon>
        <taxon>Pseudomonadati</taxon>
        <taxon>Pseudomonadota</taxon>
        <taxon>Gammaproteobacteria</taxon>
        <taxon>Chromatiales</taxon>
        <taxon>Chromatiaceae</taxon>
        <taxon>Thioflavicoccus</taxon>
    </lineage>
</organism>
<keyword evidence="8" id="KW-0698">rRNA processing</keyword>
<comment type="subcellular location">
    <subcellularLocation>
        <location evidence="8">Cytoplasm</location>
    </subcellularLocation>
</comment>
<reference evidence="9 10" key="1">
    <citation type="submission" date="2011-09" db="EMBL/GenBank/DDBJ databases">
        <title>Complete sequence of chromosome of Thioflavicoccus mobilis 8321.</title>
        <authorList>
            <consortium name="US DOE Joint Genome Institute"/>
            <person name="Lucas S."/>
            <person name="Han J."/>
            <person name="Lapidus A."/>
            <person name="Cheng J.-F."/>
            <person name="Goodwin L."/>
            <person name="Pitluck S."/>
            <person name="Peters L."/>
            <person name="Ovchinnikova G."/>
            <person name="Lu M."/>
            <person name="Detter J.C."/>
            <person name="Han C."/>
            <person name="Tapia R."/>
            <person name="Land M."/>
            <person name="Hauser L."/>
            <person name="Kyrpides N."/>
            <person name="Ivanova N."/>
            <person name="Pagani I."/>
            <person name="Vogl K."/>
            <person name="Liu Z."/>
            <person name="Imhoff J."/>
            <person name="Thiel V."/>
            <person name="Frigaard N.-U."/>
            <person name="Bryant D."/>
            <person name="Woyke T."/>
        </authorList>
    </citation>
    <scope>NUCLEOTIDE SEQUENCE [LARGE SCALE GENOMIC DNA]</scope>
    <source>
        <strain evidence="9 10">8321</strain>
    </source>
</reference>
<proteinExistence type="inferred from homology"/>
<keyword evidence="2 8" id="KW-0690">Ribosome biogenesis</keyword>
<keyword evidence="3 8" id="KW-0540">Nuclease</keyword>
<evidence type="ECO:0000256" key="3">
    <source>
        <dbReference type="ARBA" id="ARBA00022722"/>
    </source>
</evidence>
<dbReference type="EC" id="3.1.-.-" evidence="8"/>
<feature type="binding site" evidence="8">
    <location>
        <position position="118"/>
    </location>
    <ligand>
        <name>Zn(2+)</name>
        <dbReference type="ChEBI" id="CHEBI:29105"/>
        <note>catalytic</note>
    </ligand>
</feature>
<keyword evidence="4 8" id="KW-0479">Metal-binding</keyword>
<gene>
    <name evidence="8" type="primary">ybeY</name>
    <name evidence="9" type="ORF">Thimo_0668</name>
</gene>
<dbReference type="PATRIC" id="fig|765912.4.peg.653"/>
<dbReference type="Pfam" id="PF02130">
    <property type="entry name" value="YbeY"/>
    <property type="match status" value="1"/>
</dbReference>
<keyword evidence="6 8" id="KW-0378">Hydrolase</keyword>
<comment type="similarity">
    <text evidence="1 8">Belongs to the endoribonuclease YbeY family.</text>
</comment>
<dbReference type="GO" id="GO:0006364">
    <property type="term" value="P:rRNA processing"/>
    <property type="evidence" value="ECO:0007669"/>
    <property type="project" value="UniProtKB-UniRule"/>
</dbReference>
<dbReference type="PANTHER" id="PTHR46986">
    <property type="entry name" value="ENDORIBONUCLEASE YBEY, CHLOROPLASTIC"/>
    <property type="match status" value="1"/>
</dbReference>
<dbReference type="SUPFAM" id="SSF55486">
    <property type="entry name" value="Metalloproteases ('zincins'), catalytic domain"/>
    <property type="match status" value="1"/>
</dbReference>
<dbReference type="GO" id="GO:0004521">
    <property type="term" value="F:RNA endonuclease activity"/>
    <property type="evidence" value="ECO:0007669"/>
    <property type="project" value="UniProtKB-UniRule"/>
</dbReference>
<dbReference type="NCBIfam" id="TIGR00043">
    <property type="entry name" value="rRNA maturation RNase YbeY"/>
    <property type="match status" value="1"/>
</dbReference>
<dbReference type="PROSITE" id="PS01306">
    <property type="entry name" value="UPF0054"/>
    <property type="match status" value="1"/>
</dbReference>
<evidence type="ECO:0000256" key="5">
    <source>
        <dbReference type="ARBA" id="ARBA00022759"/>
    </source>
</evidence>
<dbReference type="Gene3D" id="3.40.390.30">
    <property type="entry name" value="Metalloproteases ('zincins'), catalytic domain"/>
    <property type="match status" value="1"/>
</dbReference>
<dbReference type="GO" id="GO:0005737">
    <property type="term" value="C:cytoplasm"/>
    <property type="evidence" value="ECO:0007669"/>
    <property type="project" value="UniProtKB-SubCell"/>
</dbReference>
<dbReference type="InterPro" id="IPR023091">
    <property type="entry name" value="MetalPrtase_cat_dom_sf_prd"/>
</dbReference>